<keyword evidence="1" id="KW-1133">Transmembrane helix</keyword>
<keyword evidence="3" id="KW-1185">Reference proteome</keyword>
<comment type="caution">
    <text evidence="2">The sequence shown here is derived from an EMBL/GenBank/DDBJ whole genome shotgun (WGS) entry which is preliminary data.</text>
</comment>
<gene>
    <name evidence="2" type="ORF">LMG27198_37450</name>
</gene>
<dbReference type="Pfam" id="PF01864">
    <property type="entry name" value="CarS-like"/>
    <property type="match status" value="1"/>
</dbReference>
<dbReference type="RefSeq" id="WP_281804927.1">
    <property type="nucleotide sequence ID" value="NZ_BSEC01000001.1"/>
</dbReference>
<evidence type="ECO:0000313" key="3">
    <source>
        <dbReference type="Proteomes" id="UP001144323"/>
    </source>
</evidence>
<organism evidence="2 3">
    <name type="scientific">Methylocystis echinoides</name>
    <dbReference type="NCBI Taxonomy" id="29468"/>
    <lineage>
        <taxon>Bacteria</taxon>
        <taxon>Pseudomonadati</taxon>
        <taxon>Pseudomonadota</taxon>
        <taxon>Alphaproteobacteria</taxon>
        <taxon>Hyphomicrobiales</taxon>
        <taxon>Methylocystaceae</taxon>
        <taxon>Methylocystis</taxon>
    </lineage>
</organism>
<dbReference type="InterPro" id="IPR032690">
    <property type="entry name" value="CarS"/>
</dbReference>
<dbReference type="Proteomes" id="UP001144323">
    <property type="component" value="Unassembled WGS sequence"/>
</dbReference>
<accession>A0A9W6GX91</accession>
<feature type="transmembrane region" description="Helical" evidence="1">
    <location>
        <begin position="134"/>
        <end position="155"/>
    </location>
</feature>
<dbReference type="AlphaFoldDB" id="A0A9W6GX91"/>
<protein>
    <recommendedName>
        <fullName evidence="4">CDP-archaeol synthase</fullName>
    </recommendedName>
</protein>
<proteinExistence type="predicted"/>
<keyword evidence="1" id="KW-0812">Transmembrane</keyword>
<dbReference type="PANTHER" id="PTHR39650">
    <property type="entry name" value="CDP-ARCHAEOL SYNTHASE"/>
    <property type="match status" value="1"/>
</dbReference>
<name>A0A9W6GX91_9HYPH</name>
<sequence length="162" mass="16729">MTPGAVVQVLLLVAVANGAPILATRLLGSRFSCPVDGGALWPDGRPLLGRSKTLRGLLASIVATAVAARLLGLTAASGVIIAALAMLGDLFSSFVKRRSARAPSAQALGLDQIPESLLPALYAVFELSLSAGDVAAVVALFFVGELFLSRVLYALGLREQPY</sequence>
<evidence type="ECO:0008006" key="4">
    <source>
        <dbReference type="Google" id="ProtNLM"/>
    </source>
</evidence>
<feature type="transmembrane region" description="Helical" evidence="1">
    <location>
        <begin position="57"/>
        <end position="88"/>
    </location>
</feature>
<reference evidence="2" key="1">
    <citation type="journal article" date="2023" name="Int. J. Syst. Evol. Microbiol.">
        <title>Methylocystis iwaonis sp. nov., a type II methane-oxidizing bacterium from surface soil of a rice paddy field in Japan, and emended description of the genus Methylocystis (ex Whittenbury et al. 1970) Bowman et al. 1993.</title>
        <authorList>
            <person name="Kaise H."/>
            <person name="Sawadogo J.B."/>
            <person name="Alam M.S."/>
            <person name="Ueno C."/>
            <person name="Dianou D."/>
            <person name="Shinjo R."/>
            <person name="Asakawa S."/>
        </authorList>
    </citation>
    <scope>NUCLEOTIDE SEQUENCE</scope>
    <source>
        <strain evidence="2">LMG27198</strain>
    </source>
</reference>
<dbReference type="PANTHER" id="PTHR39650:SF1">
    <property type="entry name" value="CDP-ARCHAEOL SYNTHASE"/>
    <property type="match status" value="1"/>
</dbReference>
<dbReference type="EMBL" id="BSEC01000001">
    <property type="protein sequence ID" value="GLI94753.1"/>
    <property type="molecule type" value="Genomic_DNA"/>
</dbReference>
<evidence type="ECO:0000256" key="1">
    <source>
        <dbReference type="SAM" id="Phobius"/>
    </source>
</evidence>
<evidence type="ECO:0000313" key="2">
    <source>
        <dbReference type="EMBL" id="GLI94753.1"/>
    </source>
</evidence>
<keyword evidence="1" id="KW-0472">Membrane</keyword>